<name>A0A2Y0ALR0_ECOLX</name>
<dbReference type="Proteomes" id="UP000254159">
    <property type="component" value="Unassembled WGS sequence"/>
</dbReference>
<dbReference type="AlphaFoldDB" id="A0A2Y0ALR0"/>
<protein>
    <submittedName>
        <fullName evidence="1">Defense against restriction protein</fullName>
    </submittedName>
</protein>
<sequence>MKGVLFRAKDAIKAKFGARWLPAKAKNSDFPGNWWIIETKHNVADVLAVIQQYA</sequence>
<dbReference type="EMBL" id="UGCD01000004">
    <property type="protein sequence ID" value="STK05954.1"/>
    <property type="molecule type" value="Genomic_DNA"/>
</dbReference>
<reference evidence="1 2" key="1">
    <citation type="submission" date="2018-06" db="EMBL/GenBank/DDBJ databases">
        <authorList>
            <consortium name="Pathogen Informatics"/>
            <person name="Doyle S."/>
        </authorList>
    </citation>
    <scope>NUCLEOTIDE SEQUENCE [LARGE SCALE GENOMIC DNA]</scope>
    <source>
        <strain evidence="1 2">NCTC10865</strain>
    </source>
</reference>
<evidence type="ECO:0000313" key="1">
    <source>
        <dbReference type="EMBL" id="STK05954.1"/>
    </source>
</evidence>
<organism evidence="1 2">
    <name type="scientific">Escherichia coli</name>
    <dbReference type="NCBI Taxonomy" id="562"/>
    <lineage>
        <taxon>Bacteria</taxon>
        <taxon>Pseudomonadati</taxon>
        <taxon>Pseudomonadota</taxon>
        <taxon>Gammaproteobacteria</taxon>
        <taxon>Enterobacterales</taxon>
        <taxon>Enterobacteriaceae</taxon>
        <taxon>Escherichia</taxon>
    </lineage>
</organism>
<evidence type="ECO:0000313" key="2">
    <source>
        <dbReference type="Proteomes" id="UP000254159"/>
    </source>
</evidence>
<gene>
    <name evidence="1" type="ORF">NCTC10865_06403</name>
</gene>
<accession>A0A2Y0ALR0</accession>
<proteinExistence type="predicted"/>